<dbReference type="EMBL" id="REGN01004737">
    <property type="protein sequence ID" value="RNA16306.1"/>
    <property type="molecule type" value="Genomic_DNA"/>
</dbReference>
<accession>A0A3M7QYA5</accession>
<name>A0A3M7QYA5_BRAPC</name>
<dbReference type="InterPro" id="IPR012337">
    <property type="entry name" value="RNaseH-like_sf"/>
</dbReference>
<evidence type="ECO:0000313" key="2">
    <source>
        <dbReference type="Proteomes" id="UP000276133"/>
    </source>
</evidence>
<dbReference type="AlphaFoldDB" id="A0A3M7QYA5"/>
<dbReference type="SUPFAM" id="SSF53098">
    <property type="entry name" value="Ribonuclease H-like"/>
    <property type="match status" value="1"/>
</dbReference>
<protein>
    <recommendedName>
        <fullName evidence="3">Zinc finger BED domain-containing 4-like</fullName>
    </recommendedName>
</protein>
<dbReference type="OrthoDB" id="7183474at2759"/>
<evidence type="ECO:0000313" key="1">
    <source>
        <dbReference type="EMBL" id="RNA16306.1"/>
    </source>
</evidence>
<proteinExistence type="predicted"/>
<sequence>MNRTLSAPSCPRTILDSYSNASEHSQQNLAISLTNSDTATENQAFEMKELEIFSQTLKCLGPFNKLSETMSGETYVTTSMIIAELKFIETKLVVKEDDISLSKDLKDALKQSYDHYCNIYDLESNDFLIASTLLHPFYKEFEFVNRNERNFTI</sequence>
<keyword evidence="2" id="KW-1185">Reference proteome</keyword>
<organism evidence="1 2">
    <name type="scientific">Brachionus plicatilis</name>
    <name type="common">Marine rotifer</name>
    <name type="synonym">Brachionus muelleri</name>
    <dbReference type="NCBI Taxonomy" id="10195"/>
    <lineage>
        <taxon>Eukaryota</taxon>
        <taxon>Metazoa</taxon>
        <taxon>Spiralia</taxon>
        <taxon>Gnathifera</taxon>
        <taxon>Rotifera</taxon>
        <taxon>Eurotatoria</taxon>
        <taxon>Monogononta</taxon>
        <taxon>Pseudotrocha</taxon>
        <taxon>Ploima</taxon>
        <taxon>Brachionidae</taxon>
        <taxon>Brachionus</taxon>
    </lineage>
</organism>
<comment type="caution">
    <text evidence="1">The sequence shown here is derived from an EMBL/GenBank/DDBJ whole genome shotgun (WGS) entry which is preliminary data.</text>
</comment>
<gene>
    <name evidence="1" type="ORF">BpHYR1_053773</name>
</gene>
<dbReference type="Proteomes" id="UP000276133">
    <property type="component" value="Unassembled WGS sequence"/>
</dbReference>
<reference evidence="1 2" key="1">
    <citation type="journal article" date="2018" name="Sci. Rep.">
        <title>Genomic signatures of local adaptation to the degree of environmental predictability in rotifers.</title>
        <authorList>
            <person name="Franch-Gras L."/>
            <person name="Hahn C."/>
            <person name="Garcia-Roger E.M."/>
            <person name="Carmona M.J."/>
            <person name="Serra M."/>
            <person name="Gomez A."/>
        </authorList>
    </citation>
    <scope>NUCLEOTIDE SEQUENCE [LARGE SCALE GENOMIC DNA]</scope>
    <source>
        <strain evidence="1">HYR1</strain>
    </source>
</reference>
<evidence type="ECO:0008006" key="3">
    <source>
        <dbReference type="Google" id="ProtNLM"/>
    </source>
</evidence>